<comment type="caution">
    <text evidence="2">The sequence shown here is derived from an EMBL/GenBank/DDBJ whole genome shotgun (WGS) entry which is preliminary data.</text>
</comment>
<keyword evidence="1" id="KW-0732">Signal</keyword>
<name>A0ABU7ARK4_9TELE</name>
<sequence length="125" mass="13978">MTRRAQNVTIKTLFNWLVLGTVAPLSSGSVAGEAEARCCCLDWWRSKARRSSNFGLYEEVFVSAMAIIRTRTLKCKTATFDHAEVSWIFALRGHSGTSSRLSQGRQLLSACSILMQTLVSFKDRQ</sequence>
<reference evidence="2 3" key="1">
    <citation type="submission" date="2021-07" db="EMBL/GenBank/DDBJ databases">
        <authorList>
            <person name="Palmer J.M."/>
        </authorList>
    </citation>
    <scope>NUCLEOTIDE SEQUENCE [LARGE SCALE GENOMIC DNA]</scope>
    <source>
        <strain evidence="2 3">AT_MEX2019</strain>
        <tissue evidence="2">Muscle</tissue>
    </source>
</reference>
<dbReference type="Proteomes" id="UP001345963">
    <property type="component" value="Unassembled WGS sequence"/>
</dbReference>
<evidence type="ECO:0008006" key="4">
    <source>
        <dbReference type="Google" id="ProtNLM"/>
    </source>
</evidence>
<keyword evidence="3" id="KW-1185">Reference proteome</keyword>
<gene>
    <name evidence="2" type="ORF">ATANTOWER_026339</name>
</gene>
<accession>A0ABU7ARK4</accession>
<feature type="signal peptide" evidence="1">
    <location>
        <begin position="1"/>
        <end position="28"/>
    </location>
</feature>
<evidence type="ECO:0000313" key="3">
    <source>
        <dbReference type="Proteomes" id="UP001345963"/>
    </source>
</evidence>
<evidence type="ECO:0000313" key="2">
    <source>
        <dbReference type="EMBL" id="MED6240708.1"/>
    </source>
</evidence>
<dbReference type="EMBL" id="JAHUTI010025896">
    <property type="protein sequence ID" value="MED6240708.1"/>
    <property type="molecule type" value="Genomic_DNA"/>
</dbReference>
<protein>
    <recommendedName>
        <fullName evidence="4">Secreted protein</fullName>
    </recommendedName>
</protein>
<proteinExistence type="predicted"/>
<organism evidence="2 3">
    <name type="scientific">Ataeniobius toweri</name>
    <dbReference type="NCBI Taxonomy" id="208326"/>
    <lineage>
        <taxon>Eukaryota</taxon>
        <taxon>Metazoa</taxon>
        <taxon>Chordata</taxon>
        <taxon>Craniata</taxon>
        <taxon>Vertebrata</taxon>
        <taxon>Euteleostomi</taxon>
        <taxon>Actinopterygii</taxon>
        <taxon>Neopterygii</taxon>
        <taxon>Teleostei</taxon>
        <taxon>Neoteleostei</taxon>
        <taxon>Acanthomorphata</taxon>
        <taxon>Ovalentaria</taxon>
        <taxon>Atherinomorphae</taxon>
        <taxon>Cyprinodontiformes</taxon>
        <taxon>Goodeidae</taxon>
        <taxon>Ataeniobius</taxon>
    </lineage>
</organism>
<feature type="chain" id="PRO_5047299082" description="Secreted protein" evidence="1">
    <location>
        <begin position="29"/>
        <end position="125"/>
    </location>
</feature>
<evidence type="ECO:0000256" key="1">
    <source>
        <dbReference type="SAM" id="SignalP"/>
    </source>
</evidence>